<geneLocation type="mitochondrion" evidence="2"/>
<feature type="region of interest" description="Disordered" evidence="1">
    <location>
        <begin position="1"/>
        <end position="38"/>
    </location>
</feature>
<dbReference type="AlphaFoldDB" id="A0A117NHB2"/>
<protein>
    <submittedName>
        <fullName evidence="2">Uncharacterized protein</fullName>
    </submittedName>
</protein>
<comment type="caution">
    <text evidence="2">The sequence shown here is derived from an EMBL/GenBank/DDBJ whole genome shotgun (WGS) entry which is preliminary data.</text>
</comment>
<keyword evidence="2" id="KW-0496">Mitochondrion</keyword>
<proteinExistence type="predicted"/>
<evidence type="ECO:0000256" key="1">
    <source>
        <dbReference type="SAM" id="MobiDB-lite"/>
    </source>
</evidence>
<sequence>MVQLERPSQKTHQSPLAAPYRPASSEDSSVEKIQSNQFAQSMPLPEDLSCMHATRQSSNWPSSQKPFNSVSLAQSNQSMPISQIVMRTYIKQLRVSITHLAGMDGVWGGCMPSQVPCLFPGSQLWVRL</sequence>
<name>A0A117NHB2_PICGL</name>
<organism evidence="2">
    <name type="scientific">Picea glauca</name>
    <name type="common">White spruce</name>
    <name type="synonym">Pinus glauca</name>
    <dbReference type="NCBI Taxonomy" id="3330"/>
    <lineage>
        <taxon>Eukaryota</taxon>
        <taxon>Viridiplantae</taxon>
        <taxon>Streptophyta</taxon>
        <taxon>Embryophyta</taxon>
        <taxon>Tracheophyta</taxon>
        <taxon>Spermatophyta</taxon>
        <taxon>Pinopsida</taxon>
        <taxon>Pinidae</taxon>
        <taxon>Conifers I</taxon>
        <taxon>Pinales</taxon>
        <taxon>Pinaceae</taxon>
        <taxon>Picea</taxon>
    </lineage>
</organism>
<reference evidence="2" key="1">
    <citation type="journal article" date="2015" name="Genome Biol. Evol.">
        <title>Organellar Genomes of White Spruce (Picea glauca): Assembly and Annotation.</title>
        <authorList>
            <person name="Jackman S.D."/>
            <person name="Warren R.L."/>
            <person name="Gibb E.A."/>
            <person name="Vandervalk B.P."/>
            <person name="Mohamadi H."/>
            <person name="Chu J."/>
            <person name="Raymond A."/>
            <person name="Pleasance S."/>
            <person name="Coope R."/>
            <person name="Wildung M.R."/>
            <person name="Ritland C.E."/>
            <person name="Bousquet J."/>
            <person name="Jones S.J."/>
            <person name="Bohlmann J."/>
            <person name="Birol I."/>
        </authorList>
    </citation>
    <scope>NUCLEOTIDE SEQUENCE [LARGE SCALE GENOMIC DNA]</scope>
    <source>
        <tissue evidence="2">Flushing bud</tissue>
    </source>
</reference>
<gene>
    <name evidence="2" type="ORF">ABT39_MTgene5079</name>
</gene>
<evidence type="ECO:0000313" key="2">
    <source>
        <dbReference type="EMBL" id="KUM48083.1"/>
    </source>
</evidence>
<feature type="compositionally biased region" description="Polar residues" evidence="1">
    <location>
        <begin position="25"/>
        <end position="38"/>
    </location>
</feature>
<dbReference type="EMBL" id="LKAM01000006">
    <property type="protein sequence ID" value="KUM48083.1"/>
    <property type="molecule type" value="Genomic_DNA"/>
</dbReference>
<accession>A0A117NHB2</accession>